<dbReference type="PROSITE" id="PS50297">
    <property type="entry name" value="ANK_REP_REGION"/>
    <property type="match status" value="3"/>
</dbReference>
<evidence type="ECO:0000256" key="11">
    <source>
        <dbReference type="ARBA" id="ARBA00023043"/>
    </source>
</evidence>
<evidence type="ECO:0000256" key="13">
    <source>
        <dbReference type="ARBA" id="ARBA00023242"/>
    </source>
</evidence>
<dbReference type="Gene3D" id="1.25.40.10">
    <property type="entry name" value="Tetratricopeptide repeat domain"/>
    <property type="match status" value="2"/>
</dbReference>
<feature type="non-terminal residue" evidence="16">
    <location>
        <position position="1391"/>
    </location>
</feature>
<dbReference type="InterPro" id="IPR032675">
    <property type="entry name" value="LRR_dom_sf"/>
</dbReference>
<dbReference type="Pfam" id="PF13857">
    <property type="entry name" value="Ank_5"/>
    <property type="match status" value="1"/>
</dbReference>
<keyword evidence="11 14" id="KW-0040">ANK repeat</keyword>
<evidence type="ECO:0000313" key="17">
    <source>
        <dbReference type="Proteomes" id="UP001497623"/>
    </source>
</evidence>
<evidence type="ECO:0000256" key="14">
    <source>
        <dbReference type="PROSITE-ProRule" id="PRU00023"/>
    </source>
</evidence>
<evidence type="ECO:0000256" key="5">
    <source>
        <dbReference type="ARBA" id="ARBA00022454"/>
    </source>
</evidence>
<evidence type="ECO:0000256" key="6">
    <source>
        <dbReference type="ARBA" id="ARBA00022614"/>
    </source>
</evidence>
<evidence type="ECO:0000256" key="8">
    <source>
        <dbReference type="ARBA" id="ARBA00022763"/>
    </source>
</evidence>
<feature type="repeat" description="ANK" evidence="14">
    <location>
        <begin position="595"/>
        <end position="627"/>
    </location>
</feature>
<feature type="compositionally biased region" description="Acidic residues" evidence="15">
    <location>
        <begin position="472"/>
        <end position="486"/>
    </location>
</feature>
<dbReference type="InterPro" id="IPR011990">
    <property type="entry name" value="TPR-like_helical_dom_sf"/>
</dbReference>
<keyword evidence="10" id="KW-0156">Chromatin regulator</keyword>
<dbReference type="PANTHER" id="PTHR46358">
    <property type="entry name" value="TONSOKU-LIKE PROTEIN"/>
    <property type="match status" value="1"/>
</dbReference>
<keyword evidence="17" id="KW-1185">Reference proteome</keyword>
<accession>A0AAV2RMV7</accession>
<dbReference type="InterPro" id="IPR019734">
    <property type="entry name" value="TPR_rpt"/>
</dbReference>
<comment type="similarity">
    <text evidence="3">Belongs to the Tonsoku family.</text>
</comment>
<protein>
    <recommendedName>
        <fullName evidence="4">Tonsoku-like protein</fullName>
    </recommendedName>
</protein>
<evidence type="ECO:0000313" key="16">
    <source>
        <dbReference type="EMBL" id="CAL4126179.1"/>
    </source>
</evidence>
<evidence type="ECO:0000256" key="1">
    <source>
        <dbReference type="ARBA" id="ARBA00004123"/>
    </source>
</evidence>
<feature type="region of interest" description="Disordered" evidence="15">
    <location>
        <begin position="499"/>
        <end position="526"/>
    </location>
</feature>
<dbReference type="Pfam" id="PF13181">
    <property type="entry name" value="TPR_8"/>
    <property type="match status" value="2"/>
</dbReference>
<comment type="subcellular location">
    <subcellularLocation>
        <location evidence="2">Chromosome</location>
    </subcellularLocation>
    <subcellularLocation>
        <location evidence="1">Nucleus</location>
    </subcellularLocation>
</comment>
<keyword evidence="12" id="KW-0234">DNA repair</keyword>
<feature type="region of interest" description="Disordered" evidence="15">
    <location>
        <begin position="670"/>
        <end position="691"/>
    </location>
</feature>
<dbReference type="InterPro" id="IPR001611">
    <property type="entry name" value="Leu-rich_rpt"/>
</dbReference>
<dbReference type="GO" id="GO:0006325">
    <property type="term" value="P:chromatin organization"/>
    <property type="evidence" value="ECO:0007669"/>
    <property type="project" value="UniProtKB-KW"/>
</dbReference>
<dbReference type="SMART" id="SM00028">
    <property type="entry name" value="TPR"/>
    <property type="match status" value="7"/>
</dbReference>
<dbReference type="InterPro" id="IPR052311">
    <property type="entry name" value="MMS22L-TONSL_complex_comp"/>
</dbReference>
<dbReference type="Pfam" id="PF12796">
    <property type="entry name" value="Ank_2"/>
    <property type="match status" value="1"/>
</dbReference>
<keyword evidence="5" id="KW-0158">Chromosome</keyword>
<dbReference type="Gene3D" id="3.80.10.10">
    <property type="entry name" value="Ribonuclease Inhibitor"/>
    <property type="match status" value="1"/>
</dbReference>
<evidence type="ECO:0000256" key="9">
    <source>
        <dbReference type="ARBA" id="ARBA00022803"/>
    </source>
</evidence>
<keyword evidence="13" id="KW-0539">Nucleus</keyword>
<organism evidence="16 17">
    <name type="scientific">Meganyctiphanes norvegica</name>
    <name type="common">Northern krill</name>
    <name type="synonym">Thysanopoda norvegica</name>
    <dbReference type="NCBI Taxonomy" id="48144"/>
    <lineage>
        <taxon>Eukaryota</taxon>
        <taxon>Metazoa</taxon>
        <taxon>Ecdysozoa</taxon>
        <taxon>Arthropoda</taxon>
        <taxon>Crustacea</taxon>
        <taxon>Multicrustacea</taxon>
        <taxon>Malacostraca</taxon>
        <taxon>Eumalacostraca</taxon>
        <taxon>Eucarida</taxon>
        <taxon>Euphausiacea</taxon>
        <taxon>Euphausiidae</taxon>
        <taxon>Meganyctiphanes</taxon>
    </lineage>
</organism>
<dbReference type="InterPro" id="IPR036770">
    <property type="entry name" value="Ankyrin_rpt-contain_sf"/>
</dbReference>
<feature type="region of interest" description="Disordered" evidence="15">
    <location>
        <begin position="464"/>
        <end position="486"/>
    </location>
</feature>
<keyword evidence="9" id="KW-0802">TPR repeat</keyword>
<dbReference type="GO" id="GO:0031297">
    <property type="term" value="P:replication fork processing"/>
    <property type="evidence" value="ECO:0007669"/>
    <property type="project" value="TreeGrafter"/>
</dbReference>
<dbReference type="PROSITE" id="PS50088">
    <property type="entry name" value="ANK_REPEAT"/>
    <property type="match status" value="3"/>
</dbReference>
<keyword evidence="8" id="KW-0227">DNA damage</keyword>
<keyword evidence="6" id="KW-0433">Leucine-rich repeat</keyword>
<dbReference type="SUPFAM" id="SSF48452">
    <property type="entry name" value="TPR-like"/>
    <property type="match status" value="2"/>
</dbReference>
<sequence>MESIRQLQRDKKRVQKQNNLRELANICNALGKALQNSGEHNEAFEQHEEESHICEALGDKIGMAIANRRMGEVLNEMNRREEAMKHQLKHLELSRLVQDLVEEQRALATVGRTYLLWADDSAFLGNESQRKSKLENAKKAFLKSLGVCEKLSARGLVKSQELAQMRSRLHLNLGIVVDNSGNSEQAKVFIRNALQLCEAHNLSEDAMRCHATLAGICYRLDELKFAQREGEKTLLLANKVNDKREICDANVFLGQVALSEEDFERAKKFYYKAYKVKHPDIEERHLIEKKLKTVVCLCMSQESLTTLGQVENNDILKEYEKTADALAVMERYTQALDYYHKTLALTKTLHKSQEELAKIYYSIAETYNDNKQFKEAIEYYEKEYSARVLENPKEACKTLLKIAVVKENSGEKTESISPIYENAFDLAKNISYPKLQLHILNLENSLEGLPMEIKQRINDRKKSVYEEHNIGSDDELTEDEEQPDDEDEIDLACIDFSDSEDESENLDRPRQARQKRSTFTQKRNEKGETALHKACIAGNLNMVKKLIDQKNAVNPRDYAGWIPLHEAANHGFYEIVEFLIDSGAWINDRGGSNCGGYTPIHDAASAGNFNVVRLLMDRGASLTVKTDDGQTPLEVLTQFRNRTTDCDMYECRNLEADMQARMQRAGNSVPVISPTSQRRKSKENEIQLNISKSVSTPIEKRINKKRVSRDWSDDDDLPELGHRSQRVLDKLPSRAIMEDCFGDSSDNDNLSEVIPSSPITFKSHQPKEDNNSATSSYQNAISNVGSAANRADVNLSVGNNFFIKERRSALVTDSEFVGDNWLDDDIGIMSKKKRRIDTPIIDFTNLSESSQRISSFENSFKERPSLSRPKKSKQMKLTTIITRYPTHDVEGVDNFNEVTNSDFGSEITGGNMNSKKLPIENSMAENIGITSPAISTGALRLKIRVQNRLLLVPVARGSADRDVSWLAGEVSRRYYQLAGLRPNLTLTTSDGAVLDPNDPISLVLSCEQGELQGQVTSWDLPPLPERYTQACQAQGSPPLSQLMKALDLTEASSRLCITQPGRLAFTQLQPVLRAIQCQSSLRHLALANCRLADEGISLLVEALPSLPSLDTLDLKCSGISAAGLSSIIQAIVSEDKSPQSITTLDLSNNNLSGATVNDIGKLVIQSNLSSLCIKHCYLEITTSFKSTSTNCSLHTLALDNNVIYADPLASLINGLTCLTTLSICGLKYGQNKSLESNGRLGVALSGILGAGDECLLQNLDLSNCNLSDADMEDISTYLYRCPELTTLNLAQNPDITAPALSFLLSEIKNSKSLPVTTLKLHGNPHLSSVASLLQDLCSIVKYKSISTNPFTCITVAHSETTVLEEAWKEVHKNKASIKKIGSQLFMTCKAG</sequence>
<dbReference type="SMART" id="SM00248">
    <property type="entry name" value="ANK"/>
    <property type="match status" value="3"/>
</dbReference>
<evidence type="ECO:0000256" key="4">
    <source>
        <dbReference type="ARBA" id="ARBA00017829"/>
    </source>
</evidence>
<feature type="repeat" description="ANK" evidence="14">
    <location>
        <begin position="559"/>
        <end position="591"/>
    </location>
</feature>
<dbReference type="Gene3D" id="1.25.40.20">
    <property type="entry name" value="Ankyrin repeat-containing domain"/>
    <property type="match status" value="1"/>
</dbReference>
<evidence type="ECO:0000256" key="3">
    <source>
        <dbReference type="ARBA" id="ARBA00010999"/>
    </source>
</evidence>
<dbReference type="EMBL" id="CAXKWB010024302">
    <property type="protein sequence ID" value="CAL4126179.1"/>
    <property type="molecule type" value="Genomic_DNA"/>
</dbReference>
<comment type="caution">
    <text evidence="16">The sequence shown here is derived from an EMBL/GenBank/DDBJ whole genome shotgun (WGS) entry which is preliminary data.</text>
</comment>
<reference evidence="16 17" key="1">
    <citation type="submission" date="2024-05" db="EMBL/GenBank/DDBJ databases">
        <authorList>
            <person name="Wallberg A."/>
        </authorList>
    </citation>
    <scope>NUCLEOTIDE SEQUENCE [LARGE SCALE GENOMIC DNA]</scope>
</reference>
<evidence type="ECO:0000256" key="10">
    <source>
        <dbReference type="ARBA" id="ARBA00022853"/>
    </source>
</evidence>
<name>A0AAV2RMV7_MEGNR</name>
<dbReference type="GO" id="GO:0000724">
    <property type="term" value="P:double-strand break repair via homologous recombination"/>
    <property type="evidence" value="ECO:0007669"/>
    <property type="project" value="TreeGrafter"/>
</dbReference>
<evidence type="ECO:0000256" key="15">
    <source>
        <dbReference type="SAM" id="MobiDB-lite"/>
    </source>
</evidence>
<dbReference type="GO" id="GO:0043596">
    <property type="term" value="C:nuclear replication fork"/>
    <property type="evidence" value="ECO:0007669"/>
    <property type="project" value="TreeGrafter"/>
</dbReference>
<dbReference type="SUPFAM" id="SSF52047">
    <property type="entry name" value="RNI-like"/>
    <property type="match status" value="1"/>
</dbReference>
<proteinExistence type="inferred from homology"/>
<dbReference type="Proteomes" id="UP001497623">
    <property type="component" value="Unassembled WGS sequence"/>
</dbReference>
<dbReference type="Pfam" id="PF13516">
    <property type="entry name" value="LRR_6"/>
    <property type="match status" value="1"/>
</dbReference>
<feature type="region of interest" description="Disordered" evidence="15">
    <location>
        <begin position="747"/>
        <end position="775"/>
    </location>
</feature>
<dbReference type="InterPro" id="IPR002110">
    <property type="entry name" value="Ankyrin_rpt"/>
</dbReference>
<dbReference type="PANTHER" id="PTHR46358:SF1">
    <property type="entry name" value="TONSOKU-LIKE PROTEIN"/>
    <property type="match status" value="1"/>
</dbReference>
<feature type="repeat" description="ANK" evidence="14">
    <location>
        <begin position="526"/>
        <end position="558"/>
    </location>
</feature>
<keyword evidence="7" id="KW-0677">Repeat</keyword>
<evidence type="ECO:0000256" key="12">
    <source>
        <dbReference type="ARBA" id="ARBA00023204"/>
    </source>
</evidence>
<gene>
    <name evidence="16" type="ORF">MNOR_LOCUS25444</name>
</gene>
<dbReference type="SMART" id="SM00368">
    <property type="entry name" value="LRR_RI"/>
    <property type="match status" value="5"/>
</dbReference>
<dbReference type="SUPFAM" id="SSF48403">
    <property type="entry name" value="Ankyrin repeat"/>
    <property type="match status" value="1"/>
</dbReference>
<evidence type="ECO:0000256" key="7">
    <source>
        <dbReference type="ARBA" id="ARBA00022737"/>
    </source>
</evidence>
<evidence type="ECO:0000256" key="2">
    <source>
        <dbReference type="ARBA" id="ARBA00004286"/>
    </source>
</evidence>